<dbReference type="Proteomes" id="UP000291404">
    <property type="component" value="Unassembled WGS sequence"/>
</dbReference>
<name>A0A4Q9L1T0_9MICR</name>
<sequence length="60" mass="6931">MEKRTFDESVCKLKDAMIATKKMMINIENSKNSDEELTVILQSLKTIQENVIATYNHDIL</sequence>
<dbReference type="EMBL" id="PITI01001363">
    <property type="protein sequence ID" value="TBU01353.1"/>
    <property type="molecule type" value="Genomic_DNA"/>
</dbReference>
<organism evidence="1 2">
    <name type="scientific">Hamiltosporidium magnivora</name>
    <dbReference type="NCBI Taxonomy" id="148818"/>
    <lineage>
        <taxon>Eukaryota</taxon>
        <taxon>Fungi</taxon>
        <taxon>Fungi incertae sedis</taxon>
        <taxon>Microsporidia</taxon>
        <taxon>Dubosqiidae</taxon>
        <taxon>Hamiltosporidium</taxon>
    </lineage>
</organism>
<proteinExistence type="predicted"/>
<evidence type="ECO:0000313" key="1">
    <source>
        <dbReference type="EMBL" id="TBU01353.1"/>
    </source>
</evidence>
<keyword evidence="2" id="KW-1185">Reference proteome</keyword>
<dbReference type="AlphaFoldDB" id="A0A4Q9L1T0"/>
<dbReference type="VEuPathDB" id="MicrosporidiaDB:CWI39_0331p0010"/>
<gene>
    <name evidence="1" type="ORF">CWI36_1363p0010</name>
</gene>
<comment type="caution">
    <text evidence="1">The sequence shown here is derived from an EMBL/GenBank/DDBJ whole genome shotgun (WGS) entry which is preliminary data.</text>
</comment>
<dbReference type="VEuPathDB" id="MicrosporidiaDB:CWI36_1363p0010"/>
<reference evidence="1 2" key="1">
    <citation type="submission" date="2017-12" db="EMBL/GenBank/DDBJ databases">
        <authorList>
            <person name="Pombert J.-F."/>
            <person name="Haag K.L."/>
            <person name="Ebert D."/>
        </authorList>
    </citation>
    <scope>NUCLEOTIDE SEQUENCE [LARGE SCALE GENOMIC DNA]</scope>
    <source>
        <strain evidence="1">BE-OM-2</strain>
    </source>
</reference>
<accession>A0A4Q9L1T0</accession>
<evidence type="ECO:0000313" key="2">
    <source>
        <dbReference type="Proteomes" id="UP000291404"/>
    </source>
</evidence>
<protein>
    <submittedName>
        <fullName evidence="1">Uncharacterized protein</fullName>
    </submittedName>
</protein>